<dbReference type="EMBL" id="CP001186">
    <property type="protein sequence ID" value="ACK97315.1"/>
    <property type="molecule type" value="Genomic_DNA"/>
</dbReference>
<dbReference type="AlphaFoldDB" id="B7IKJ6"/>
<gene>
    <name evidence="1" type="ordered locus">BCG9842_B2376</name>
</gene>
<sequence>MSEPNKQYTNIELEMILDNFVKALPMQMRMQREMSKVYKVRFDALVSEGFTEQQALEIVKSRGYRVKGSEAILRAMHQVGGEIPATQFDTWLGQLSQFGLLEQVTKDDEHVYYYRLTDSARQFLAKKGV</sequence>
<accession>B7IKJ6</accession>
<dbReference type="KEGG" id="bcg:BCG9842_B2376"/>
<dbReference type="HOGENOM" id="CLU_1944310_0_0_9"/>
<proteinExistence type="predicted"/>
<reference evidence="1 2" key="1">
    <citation type="submission" date="2008-10" db="EMBL/GenBank/DDBJ databases">
        <title>Genome sequence of Bacillus cereus G9842.</title>
        <authorList>
            <person name="Dodson R.J."/>
            <person name="Durkin A.S."/>
            <person name="Rosovitz M.J."/>
            <person name="Rasko D.A."/>
            <person name="Hoffmaster A."/>
            <person name="Ravel J."/>
            <person name="Sutton G."/>
        </authorList>
    </citation>
    <scope>NUCLEOTIDE SEQUENCE [LARGE SCALE GENOMIC DNA]</scope>
    <source>
        <strain evidence="1 2">G9842</strain>
    </source>
</reference>
<dbReference type="Proteomes" id="UP000006744">
    <property type="component" value="Chromosome"/>
</dbReference>
<evidence type="ECO:0000313" key="2">
    <source>
        <dbReference type="Proteomes" id="UP000006744"/>
    </source>
</evidence>
<organism evidence="1 2">
    <name type="scientific">Bacillus cereus (strain G9842)</name>
    <dbReference type="NCBI Taxonomy" id="405531"/>
    <lineage>
        <taxon>Bacteria</taxon>
        <taxon>Bacillati</taxon>
        <taxon>Bacillota</taxon>
        <taxon>Bacilli</taxon>
        <taxon>Bacillales</taxon>
        <taxon>Bacillaceae</taxon>
        <taxon>Bacillus</taxon>
        <taxon>Bacillus cereus group</taxon>
    </lineage>
</organism>
<evidence type="ECO:0000313" key="1">
    <source>
        <dbReference type="EMBL" id="ACK97315.1"/>
    </source>
</evidence>
<name>B7IKJ6_BACC2</name>
<protein>
    <submittedName>
        <fullName evidence="1">Conserved domain protein</fullName>
    </submittedName>
</protein>